<organism evidence="1">
    <name type="scientific">Rhizophora mucronata</name>
    <name type="common">Asiatic mangrove</name>
    <dbReference type="NCBI Taxonomy" id="61149"/>
    <lineage>
        <taxon>Eukaryota</taxon>
        <taxon>Viridiplantae</taxon>
        <taxon>Streptophyta</taxon>
        <taxon>Embryophyta</taxon>
        <taxon>Tracheophyta</taxon>
        <taxon>Spermatophyta</taxon>
        <taxon>Magnoliopsida</taxon>
        <taxon>eudicotyledons</taxon>
        <taxon>Gunneridae</taxon>
        <taxon>Pentapetalae</taxon>
        <taxon>rosids</taxon>
        <taxon>fabids</taxon>
        <taxon>Malpighiales</taxon>
        <taxon>Rhizophoraceae</taxon>
        <taxon>Rhizophora</taxon>
    </lineage>
</organism>
<dbReference type="AlphaFoldDB" id="A0A2P2JJG8"/>
<reference evidence="1" key="1">
    <citation type="submission" date="2018-02" db="EMBL/GenBank/DDBJ databases">
        <title>Rhizophora mucronata_Transcriptome.</title>
        <authorList>
            <person name="Meera S.P."/>
            <person name="Sreeshan A."/>
            <person name="Augustine A."/>
        </authorList>
    </citation>
    <scope>NUCLEOTIDE SEQUENCE</scope>
    <source>
        <tissue evidence="1">Leaf</tissue>
    </source>
</reference>
<protein>
    <submittedName>
        <fullName evidence="1">Uncharacterized protein</fullName>
    </submittedName>
</protein>
<proteinExistence type="predicted"/>
<sequence>MGPPCQRKIPIILRNNQKQGQGLDAEEMFMEKHCILQSTKT</sequence>
<name>A0A2P2JJG8_RHIMU</name>
<evidence type="ECO:0000313" key="1">
    <source>
        <dbReference type="EMBL" id="MBW93622.1"/>
    </source>
</evidence>
<dbReference type="EMBL" id="GGEC01013139">
    <property type="protein sequence ID" value="MBW93622.1"/>
    <property type="molecule type" value="Transcribed_RNA"/>
</dbReference>
<accession>A0A2P2JJG8</accession>